<dbReference type="PANTHER" id="PTHR31325">
    <property type="entry name" value="OS01G0798800 PROTEIN-RELATED"/>
    <property type="match status" value="1"/>
</dbReference>
<protein>
    <recommendedName>
        <fullName evidence="2">DUF4220 domain-containing protein</fullName>
    </recommendedName>
</protein>
<reference evidence="4" key="2">
    <citation type="journal article" date="2018" name="Plant J.">
        <title>The Sorghum bicolor reference genome: improved assembly, gene annotations, a transcriptome atlas, and signatures of genome organization.</title>
        <authorList>
            <person name="McCormick R.F."/>
            <person name="Truong S.K."/>
            <person name="Sreedasyam A."/>
            <person name="Jenkins J."/>
            <person name="Shu S."/>
            <person name="Sims D."/>
            <person name="Kennedy M."/>
            <person name="Amirebrahimi M."/>
            <person name="Weers B.D."/>
            <person name="McKinley B."/>
            <person name="Mattison A."/>
            <person name="Morishige D.T."/>
            <person name="Grimwood J."/>
            <person name="Schmutz J."/>
            <person name="Mullet J.E."/>
        </authorList>
    </citation>
    <scope>NUCLEOTIDE SEQUENCE [LARGE SCALE GENOMIC DNA]</scope>
    <source>
        <strain evidence="4">cv. BTx623</strain>
    </source>
</reference>
<dbReference type="InParanoid" id="A0A1B6PNV5"/>
<feature type="transmembrane region" description="Helical" evidence="1">
    <location>
        <begin position="31"/>
        <end position="51"/>
    </location>
</feature>
<proteinExistence type="predicted"/>
<evidence type="ECO:0000313" key="4">
    <source>
        <dbReference type="Proteomes" id="UP000000768"/>
    </source>
</evidence>
<dbReference type="Pfam" id="PF13968">
    <property type="entry name" value="DUF4220"/>
    <property type="match status" value="1"/>
</dbReference>
<feature type="transmembrane region" description="Helical" evidence="1">
    <location>
        <begin position="63"/>
        <end position="84"/>
    </location>
</feature>
<dbReference type="OMA" id="EMAFRIV"/>
<evidence type="ECO:0000256" key="1">
    <source>
        <dbReference type="SAM" id="Phobius"/>
    </source>
</evidence>
<dbReference type="EMBL" id="CM000765">
    <property type="protein sequence ID" value="KXG27354.2"/>
    <property type="molecule type" value="Genomic_DNA"/>
</dbReference>
<keyword evidence="1" id="KW-0812">Transmembrane</keyword>
<feature type="transmembrane region" description="Helical" evidence="1">
    <location>
        <begin position="168"/>
        <end position="190"/>
    </location>
</feature>
<dbReference type="InterPro" id="IPR025315">
    <property type="entry name" value="DUF4220"/>
</dbReference>
<reference evidence="3 4" key="1">
    <citation type="journal article" date="2009" name="Nature">
        <title>The Sorghum bicolor genome and the diversification of grasses.</title>
        <authorList>
            <person name="Paterson A.H."/>
            <person name="Bowers J.E."/>
            <person name="Bruggmann R."/>
            <person name="Dubchak I."/>
            <person name="Grimwood J."/>
            <person name="Gundlach H."/>
            <person name="Haberer G."/>
            <person name="Hellsten U."/>
            <person name="Mitros T."/>
            <person name="Poliakov A."/>
            <person name="Schmutz J."/>
            <person name="Spannagl M."/>
            <person name="Tang H."/>
            <person name="Wang X."/>
            <person name="Wicker T."/>
            <person name="Bharti A.K."/>
            <person name="Chapman J."/>
            <person name="Feltus F.A."/>
            <person name="Gowik U."/>
            <person name="Grigoriev I.V."/>
            <person name="Lyons E."/>
            <person name="Maher C.A."/>
            <person name="Martis M."/>
            <person name="Narechania A."/>
            <person name="Otillar R.P."/>
            <person name="Penning B.W."/>
            <person name="Salamov A.A."/>
            <person name="Wang Y."/>
            <person name="Zhang L."/>
            <person name="Carpita N.C."/>
            <person name="Freeling M."/>
            <person name="Gingle A.R."/>
            <person name="Hash C.T."/>
            <person name="Keller B."/>
            <person name="Klein P."/>
            <person name="Kresovich S."/>
            <person name="McCann M.C."/>
            <person name="Ming R."/>
            <person name="Peterson D.G."/>
            <person name="Mehboob-ur-Rahman"/>
            <person name="Ware D."/>
            <person name="Westhoff P."/>
            <person name="Mayer K.F."/>
            <person name="Messing J."/>
            <person name="Rokhsar D.S."/>
        </authorList>
    </citation>
    <scope>NUCLEOTIDE SEQUENCE [LARGE SCALE GENOMIC DNA]</scope>
    <source>
        <strain evidence="4">cv. BTx623</strain>
    </source>
</reference>
<evidence type="ECO:0000313" key="3">
    <source>
        <dbReference type="EMBL" id="KXG27354.2"/>
    </source>
</evidence>
<accession>A0A1B6PNV5</accession>
<keyword evidence="1" id="KW-1133">Transmembrane helix</keyword>
<feature type="domain" description="DUF4220" evidence="2">
    <location>
        <begin position="75"/>
        <end position="425"/>
    </location>
</feature>
<keyword evidence="1" id="KW-0472">Membrane</keyword>
<organism evidence="3 4">
    <name type="scientific">Sorghum bicolor</name>
    <name type="common">Sorghum</name>
    <name type="synonym">Sorghum vulgare</name>
    <dbReference type="NCBI Taxonomy" id="4558"/>
    <lineage>
        <taxon>Eukaryota</taxon>
        <taxon>Viridiplantae</taxon>
        <taxon>Streptophyta</taxon>
        <taxon>Embryophyta</taxon>
        <taxon>Tracheophyta</taxon>
        <taxon>Spermatophyta</taxon>
        <taxon>Magnoliopsida</taxon>
        <taxon>Liliopsida</taxon>
        <taxon>Poales</taxon>
        <taxon>Poaceae</taxon>
        <taxon>PACMAD clade</taxon>
        <taxon>Panicoideae</taxon>
        <taxon>Andropogonodae</taxon>
        <taxon>Andropogoneae</taxon>
        <taxon>Sorghinae</taxon>
        <taxon>Sorghum</taxon>
    </lineage>
</organism>
<dbReference type="InterPro" id="IPR007658">
    <property type="entry name" value="DUF594"/>
</dbReference>
<dbReference type="Gramene" id="KXG27354">
    <property type="protein sequence ID" value="KXG27354"/>
    <property type="gene ID" value="SORBI_3006G268700"/>
</dbReference>
<dbReference type="AlphaFoldDB" id="A0A1B6PNV5"/>
<feature type="transmembrane region" description="Helical" evidence="1">
    <location>
        <begin position="96"/>
        <end position="118"/>
    </location>
</feature>
<feature type="transmembrane region" description="Helical" evidence="1">
    <location>
        <begin position="307"/>
        <end position="333"/>
    </location>
</feature>
<keyword evidence="4" id="KW-1185">Reference proteome</keyword>
<name>A0A1B6PNV5_SORBI</name>
<feature type="transmembrane region" description="Helical" evidence="1">
    <location>
        <begin position="356"/>
        <end position="377"/>
    </location>
</feature>
<sequence length="680" mass="77646">MELVFQQNGVLVNKTRAAEALSELLNHSRRTIIQVEALVTVAAALLFLQLILATWKRRWHNPIVSFVLALCNASLLPLVFYTLSIMQSSPVKNSMYTVWGASLLMAAGGTIAVSEFDYDDKKKLMQLITGFARYVFYFAMLLTLLEPYSQKESWTRQLQLFGKRHWSASSRCISGLLMVLYFTRVVSVSLSIRVKLSMKNDHQKDTDHETTEGDKYQVGYAITIDQICSNSDYGETLENVCLSLALCQFCLRRYKGLSSAQESLPTTHHLVFNRLLQTEEHYERAFKIIEVELGFCYDFYFTKYHDIYFGMVVCFPLFLCRVIFLTLVLVYTVQGSVTIETPDPIVQVQITRADNIITLVLLGTALVVELLEALVYLASDWIKVSLACQYVKHKPNAFLEKLIGFFSRVTIFSPQRNRIAQYTVILPDKFFVKFFPKCNLDPLEISPETKKAIAGSIKPTFGEQTNRLASQARNSMFEHWALKDHWTLKDHSQVEIMLIWHIATDYCYVSPSRGNGSNPEREVAVTLSRYCAYLLAFVPQLIPYHEADIKELIGTLKKEIAKNLPSSGVPSERYQTMKELGDDPCPRTVFKKGVKLGKQLEDMPDEAQRWKAMADFWAKTIIYIAPSHITAKEHMRQLENGGEFLTHIWALLSHARILNLVRDDDEVAKPAQDQPTQETV</sequence>
<feature type="transmembrane region" description="Helical" evidence="1">
    <location>
        <begin position="130"/>
        <end position="148"/>
    </location>
</feature>
<dbReference type="Proteomes" id="UP000000768">
    <property type="component" value="Chromosome 6"/>
</dbReference>
<dbReference type="Pfam" id="PF04578">
    <property type="entry name" value="DUF594"/>
    <property type="match status" value="1"/>
</dbReference>
<gene>
    <name evidence="3" type="ORF">SORBI_3006G268700</name>
</gene>
<evidence type="ECO:0000259" key="2">
    <source>
        <dbReference type="Pfam" id="PF13968"/>
    </source>
</evidence>